<dbReference type="EnsemblPlants" id="TraesCS7D02G187800.1">
    <property type="protein sequence ID" value="TraesCS7D02G187800.1.cds1"/>
    <property type="gene ID" value="TraesCS7D02G187800"/>
</dbReference>
<protein>
    <recommendedName>
        <fullName evidence="1">KIB1-4 beta-propeller domain-containing protein</fullName>
    </recommendedName>
</protein>
<name>A0A3B6TBZ5_WHEAT</name>
<sequence length="393" mass="42980">MAASGGWSGGCTWPDLQPEILGVVLSRLPSHADRVRLAAVCRPWRSSARLLRPLPPLLPWLALCDGTFLSLPDGAVHRLPVAGHGVSVRVSTGSTLFLVHVDDHNCSLMNPSPVTTTPLPEAAGWFRENPAVRKVLMSDHLVAALVKSKDIYGSKTTKVIISTRGQPWDITRCSTTEWAAPEDSCVIDIALFKAKLYVLLDTVLFDTEDEEYGQVHELRVLDDGHEQATIQGTPVAGFEDDFDPYETDAYGQRHYLVVSGDRLLMVQRWINLPPIFPIDSGIEKRTRLFKVFEATGLSSGCGQWTEVDRLTGRALFVSEGCSESLPAGGQSSGVGVREDCIYFLNDETCENPFPDSGAYNMRDQTVAPLLPATVAVPAAGYGPWSPTWLFPET</sequence>
<dbReference type="SUPFAM" id="SSF81383">
    <property type="entry name" value="F-box domain"/>
    <property type="match status" value="1"/>
</dbReference>
<dbReference type="OrthoDB" id="589984at2759"/>
<dbReference type="OMA" id="VLRHICM"/>
<dbReference type="Gramene" id="TraesCS7D02G187800.1">
    <property type="protein sequence ID" value="TraesCS7D02G187800.1.cds1"/>
    <property type="gene ID" value="TraesCS7D02G187800"/>
</dbReference>
<dbReference type="GeneID" id="123168589"/>
<organism evidence="2">
    <name type="scientific">Triticum aestivum</name>
    <name type="common">Wheat</name>
    <dbReference type="NCBI Taxonomy" id="4565"/>
    <lineage>
        <taxon>Eukaryota</taxon>
        <taxon>Viridiplantae</taxon>
        <taxon>Streptophyta</taxon>
        <taxon>Embryophyta</taxon>
        <taxon>Tracheophyta</taxon>
        <taxon>Spermatophyta</taxon>
        <taxon>Magnoliopsida</taxon>
        <taxon>Liliopsida</taxon>
        <taxon>Poales</taxon>
        <taxon>Poaceae</taxon>
        <taxon>BOP clade</taxon>
        <taxon>Pooideae</taxon>
        <taxon>Triticodae</taxon>
        <taxon>Triticeae</taxon>
        <taxon>Triticinae</taxon>
        <taxon>Triticum</taxon>
    </lineage>
</organism>
<accession>A0A3B6TBZ5</accession>
<dbReference type="Gene3D" id="1.20.1280.50">
    <property type="match status" value="1"/>
</dbReference>
<dbReference type="InterPro" id="IPR005174">
    <property type="entry name" value="KIB1-4_b-propeller"/>
</dbReference>
<dbReference type="PANTHER" id="PTHR33110">
    <property type="entry name" value="F-BOX/KELCH-REPEAT PROTEIN-RELATED"/>
    <property type="match status" value="1"/>
</dbReference>
<dbReference type="PANTHER" id="PTHR33110:SF78">
    <property type="entry name" value="OS06G0148900 PROTEIN"/>
    <property type="match status" value="1"/>
</dbReference>
<dbReference type="AlphaFoldDB" id="A0A3B6TBZ5"/>
<dbReference type="Proteomes" id="UP000019116">
    <property type="component" value="Chromosome 7D"/>
</dbReference>
<evidence type="ECO:0000259" key="1">
    <source>
        <dbReference type="Pfam" id="PF03478"/>
    </source>
</evidence>
<dbReference type="RefSeq" id="XP_044442412.1">
    <property type="nucleotide sequence ID" value="XM_044586477.1"/>
</dbReference>
<feature type="domain" description="KIB1-4 beta-propeller" evidence="1">
    <location>
        <begin position="68"/>
        <end position="360"/>
    </location>
</feature>
<evidence type="ECO:0000313" key="3">
    <source>
        <dbReference type="Proteomes" id="UP000019116"/>
    </source>
</evidence>
<dbReference type="Pfam" id="PF03478">
    <property type="entry name" value="Beta-prop_KIB1-4"/>
    <property type="match status" value="1"/>
</dbReference>
<keyword evidence="3" id="KW-1185">Reference proteome</keyword>
<reference evidence="2" key="2">
    <citation type="submission" date="2018-10" db="UniProtKB">
        <authorList>
            <consortium name="EnsemblPlants"/>
        </authorList>
    </citation>
    <scope>IDENTIFICATION</scope>
</reference>
<dbReference type="InterPro" id="IPR036047">
    <property type="entry name" value="F-box-like_dom_sf"/>
</dbReference>
<gene>
    <name evidence="2" type="primary">LOC123168589</name>
</gene>
<dbReference type="Gramene" id="TraesCS7D03G0420800.1">
    <property type="protein sequence ID" value="TraesCS7D03G0420800.1.CDS1"/>
    <property type="gene ID" value="TraesCS7D03G0420800"/>
</dbReference>
<reference evidence="2" key="1">
    <citation type="submission" date="2018-08" db="EMBL/GenBank/DDBJ databases">
        <authorList>
            <person name="Rossello M."/>
        </authorList>
    </citation>
    <scope>NUCLEOTIDE SEQUENCE [LARGE SCALE GENOMIC DNA]</scope>
    <source>
        <strain evidence="2">cv. Chinese Spring</strain>
    </source>
</reference>
<evidence type="ECO:0000313" key="2">
    <source>
        <dbReference type="EnsemblPlants" id="TraesCS7D02G187800.1.cds1"/>
    </source>
</evidence>
<proteinExistence type="predicted"/>